<dbReference type="GO" id="GO:0006302">
    <property type="term" value="P:double-strand break repair"/>
    <property type="evidence" value="ECO:0007669"/>
    <property type="project" value="InterPro"/>
</dbReference>
<dbReference type="InterPro" id="IPR027417">
    <property type="entry name" value="P-loop_NTPase"/>
</dbReference>
<dbReference type="GO" id="GO:0005829">
    <property type="term" value="C:cytosol"/>
    <property type="evidence" value="ECO:0007669"/>
    <property type="project" value="TreeGrafter"/>
</dbReference>
<dbReference type="InterPro" id="IPR011604">
    <property type="entry name" value="PDDEXK-like_dom_sf"/>
</dbReference>
<accession>A0A1H7K155</accession>
<keyword evidence="8" id="KW-0238">DNA-binding</keyword>
<dbReference type="Pfam" id="PF13361">
    <property type="entry name" value="UvrD_C"/>
    <property type="match status" value="1"/>
</dbReference>
<evidence type="ECO:0000256" key="2">
    <source>
        <dbReference type="ARBA" id="ARBA00022741"/>
    </source>
</evidence>
<dbReference type="InterPro" id="IPR038726">
    <property type="entry name" value="PDDEXK_AddAB-type"/>
</dbReference>
<keyword evidence="18" id="KW-1185">Reference proteome</keyword>
<keyword evidence="2 14" id="KW-0547">Nucleotide-binding</keyword>
<dbReference type="PROSITE" id="PS51198">
    <property type="entry name" value="UVRD_HELICASE_ATP_BIND"/>
    <property type="match status" value="1"/>
</dbReference>
<gene>
    <name evidence="17" type="ORF">SAMN02910377_01858</name>
</gene>
<dbReference type="SUPFAM" id="SSF52980">
    <property type="entry name" value="Restriction endonuclease-like"/>
    <property type="match status" value="1"/>
</dbReference>
<evidence type="ECO:0000256" key="14">
    <source>
        <dbReference type="PROSITE-ProRule" id="PRU00560"/>
    </source>
</evidence>
<evidence type="ECO:0000256" key="6">
    <source>
        <dbReference type="ARBA" id="ARBA00022839"/>
    </source>
</evidence>
<comment type="catalytic activity">
    <reaction evidence="11">
        <text>Couples ATP hydrolysis with the unwinding of duplex DNA by translocating in the 3'-5' direction.</text>
        <dbReference type="EC" id="5.6.2.4"/>
    </reaction>
</comment>
<dbReference type="Pfam" id="PF12705">
    <property type="entry name" value="PDDEXK_1"/>
    <property type="match status" value="1"/>
</dbReference>
<dbReference type="GO" id="GO:0033202">
    <property type="term" value="C:DNA helicase complex"/>
    <property type="evidence" value="ECO:0007669"/>
    <property type="project" value="TreeGrafter"/>
</dbReference>
<dbReference type="EC" id="5.6.2.4" evidence="12"/>
<dbReference type="EMBL" id="FNZX01000011">
    <property type="protein sequence ID" value="SEK80150.1"/>
    <property type="molecule type" value="Genomic_DNA"/>
</dbReference>
<keyword evidence="6" id="KW-0269">Exonuclease</keyword>
<evidence type="ECO:0000256" key="10">
    <source>
        <dbReference type="ARBA" id="ARBA00023235"/>
    </source>
</evidence>
<evidence type="ECO:0000256" key="5">
    <source>
        <dbReference type="ARBA" id="ARBA00022806"/>
    </source>
</evidence>
<organism evidence="17 18">
    <name type="scientific">Pseudobutyrivibrio ruminis</name>
    <dbReference type="NCBI Taxonomy" id="46206"/>
    <lineage>
        <taxon>Bacteria</taxon>
        <taxon>Bacillati</taxon>
        <taxon>Bacillota</taxon>
        <taxon>Clostridia</taxon>
        <taxon>Lachnospirales</taxon>
        <taxon>Lachnospiraceae</taxon>
        <taxon>Pseudobutyrivibrio</taxon>
    </lineage>
</organism>
<evidence type="ECO:0000256" key="4">
    <source>
        <dbReference type="ARBA" id="ARBA00022801"/>
    </source>
</evidence>
<dbReference type="PANTHER" id="PTHR11070:SF48">
    <property type="entry name" value="ATP-DEPENDENT HELICASE_NUCLEASE SUBUNIT A"/>
    <property type="match status" value="1"/>
</dbReference>
<feature type="binding site" evidence="14">
    <location>
        <begin position="22"/>
        <end position="29"/>
    </location>
    <ligand>
        <name>ATP</name>
        <dbReference type="ChEBI" id="CHEBI:30616"/>
    </ligand>
</feature>
<keyword evidence="3" id="KW-0227">DNA damage</keyword>
<dbReference type="GO" id="GO:0003677">
    <property type="term" value="F:DNA binding"/>
    <property type="evidence" value="ECO:0007669"/>
    <property type="project" value="UniProtKB-KW"/>
</dbReference>
<evidence type="ECO:0000313" key="17">
    <source>
        <dbReference type="EMBL" id="SEK80150.1"/>
    </source>
</evidence>
<evidence type="ECO:0000256" key="7">
    <source>
        <dbReference type="ARBA" id="ARBA00022840"/>
    </source>
</evidence>
<dbReference type="InterPro" id="IPR014152">
    <property type="entry name" value="AddA"/>
</dbReference>
<evidence type="ECO:0000256" key="3">
    <source>
        <dbReference type="ARBA" id="ARBA00022763"/>
    </source>
</evidence>
<dbReference type="Gene3D" id="1.10.486.10">
    <property type="entry name" value="PCRA, domain 4"/>
    <property type="match status" value="1"/>
</dbReference>
<feature type="domain" description="UvrD-like helicase ATP-binding" evidence="15">
    <location>
        <begin position="1"/>
        <end position="466"/>
    </location>
</feature>
<evidence type="ECO:0000259" key="16">
    <source>
        <dbReference type="PROSITE" id="PS51217"/>
    </source>
</evidence>
<keyword evidence="4 14" id="KW-0378">Hydrolase</keyword>
<dbReference type="PROSITE" id="PS51217">
    <property type="entry name" value="UVRD_HELICASE_CTER"/>
    <property type="match status" value="1"/>
</dbReference>
<keyword evidence="7 14" id="KW-0067">ATP-binding</keyword>
<dbReference type="AlphaFoldDB" id="A0A1H7K155"/>
<evidence type="ECO:0000256" key="11">
    <source>
        <dbReference type="ARBA" id="ARBA00034617"/>
    </source>
</evidence>
<dbReference type="NCBIfam" id="TIGR02785">
    <property type="entry name" value="addA_Gpos"/>
    <property type="match status" value="1"/>
</dbReference>
<evidence type="ECO:0000256" key="12">
    <source>
        <dbReference type="ARBA" id="ARBA00034808"/>
    </source>
</evidence>
<proteinExistence type="predicted"/>
<dbReference type="InterPro" id="IPR014017">
    <property type="entry name" value="DNA_helicase_UvrD-like_C"/>
</dbReference>
<keyword evidence="1" id="KW-0540">Nuclease</keyword>
<dbReference type="GO" id="GO:0005524">
    <property type="term" value="F:ATP binding"/>
    <property type="evidence" value="ECO:0007669"/>
    <property type="project" value="UniProtKB-UniRule"/>
</dbReference>
<evidence type="ECO:0000259" key="15">
    <source>
        <dbReference type="PROSITE" id="PS51198"/>
    </source>
</evidence>
<reference evidence="18" key="1">
    <citation type="submission" date="2016-10" db="EMBL/GenBank/DDBJ databases">
        <authorList>
            <person name="Varghese N."/>
        </authorList>
    </citation>
    <scope>NUCLEOTIDE SEQUENCE [LARGE SCALE GENOMIC DNA]</scope>
    <source>
        <strain evidence="18">ACV-9</strain>
    </source>
</reference>
<dbReference type="SUPFAM" id="SSF52540">
    <property type="entry name" value="P-loop containing nucleoside triphosphate hydrolases"/>
    <property type="match status" value="1"/>
</dbReference>
<dbReference type="Gene3D" id="3.40.50.300">
    <property type="entry name" value="P-loop containing nucleotide triphosphate hydrolases"/>
    <property type="match status" value="4"/>
</dbReference>
<dbReference type="Pfam" id="PF00580">
    <property type="entry name" value="UvrD-helicase"/>
    <property type="match status" value="1"/>
</dbReference>
<evidence type="ECO:0000256" key="9">
    <source>
        <dbReference type="ARBA" id="ARBA00023204"/>
    </source>
</evidence>
<evidence type="ECO:0000313" key="18">
    <source>
        <dbReference type="Proteomes" id="UP000182321"/>
    </source>
</evidence>
<keyword evidence="5 14" id="KW-0347">Helicase</keyword>
<dbReference type="GO" id="GO:0016887">
    <property type="term" value="F:ATP hydrolysis activity"/>
    <property type="evidence" value="ECO:0007669"/>
    <property type="project" value="RHEA"/>
</dbReference>
<dbReference type="Gene3D" id="3.90.320.10">
    <property type="match status" value="1"/>
</dbReference>
<evidence type="ECO:0000256" key="8">
    <source>
        <dbReference type="ARBA" id="ARBA00023125"/>
    </source>
</evidence>
<name>A0A1H7K155_9FIRM</name>
<dbReference type="GO" id="GO:0000725">
    <property type="term" value="P:recombinational repair"/>
    <property type="evidence" value="ECO:0007669"/>
    <property type="project" value="TreeGrafter"/>
</dbReference>
<protein>
    <recommendedName>
        <fullName evidence="12">DNA 3'-5' helicase</fullName>
        <ecNumber evidence="12">5.6.2.4</ecNumber>
    </recommendedName>
</protein>
<keyword evidence="9" id="KW-0234">DNA repair</keyword>
<keyword evidence="10" id="KW-0413">Isomerase</keyword>
<dbReference type="InterPro" id="IPR011335">
    <property type="entry name" value="Restrct_endonuc-II-like"/>
</dbReference>
<comment type="catalytic activity">
    <reaction evidence="13">
        <text>ATP + H2O = ADP + phosphate + H(+)</text>
        <dbReference type="Rhea" id="RHEA:13065"/>
        <dbReference type="ChEBI" id="CHEBI:15377"/>
        <dbReference type="ChEBI" id="CHEBI:15378"/>
        <dbReference type="ChEBI" id="CHEBI:30616"/>
        <dbReference type="ChEBI" id="CHEBI:43474"/>
        <dbReference type="ChEBI" id="CHEBI:456216"/>
        <dbReference type="EC" id="5.6.2.4"/>
    </reaction>
</comment>
<dbReference type="PANTHER" id="PTHR11070">
    <property type="entry name" value="UVRD / RECB / PCRA DNA HELICASE FAMILY MEMBER"/>
    <property type="match status" value="1"/>
</dbReference>
<evidence type="ECO:0000256" key="13">
    <source>
        <dbReference type="ARBA" id="ARBA00048988"/>
    </source>
</evidence>
<dbReference type="GO" id="GO:0043138">
    <property type="term" value="F:3'-5' DNA helicase activity"/>
    <property type="evidence" value="ECO:0007669"/>
    <property type="project" value="UniProtKB-EC"/>
</dbReference>
<feature type="domain" description="UvrD-like helicase C-terminal" evidence="16">
    <location>
        <begin position="493"/>
        <end position="781"/>
    </location>
</feature>
<sequence length="1201" mass="136248">MALTKEQLLVKDTRGKNMLVSAAAGSGKTFVLVERIISEILDEKNGIDVDEILVVTFTTAAAAEMKDRIRRAIDKAIANNGADARIRAQATLIHNAHIRTIDSFCSWVVKNYFYEIDMDPAFRIGTSGELKMLCDEVFSDLLSKYLEADDEDFKLLADAYISGRRTDTLKEMVFAIHDKATSFAWVDEWYDDALNLYNIGSVEELENSQLVQQIIAYTDLYVSGLIDSVAKLLDLYDSDCDSKDKHIFSNELAQLRGIAEASTFKDKYSAVMGADFSERFGSKGTSLNEDDLARAKALRAKYKDVVGKLKESYYSSSLEDMFSDLMYVKKQASALIRFTKEYTKSLNKIKAKKNIYDFNDIEHMALEILRNKDSKEHEKRPVAVELSQHFKEVMVDEYQDSNELQEQILTAISNGSNYFTVGDVKQSIYAFRQASPQLFIDKLYTYPTDDIGNDIRIDLDNNFRSRWQVLDFCNQVFEPLMQMDVGGVAYDEKAALKLGDKSFPGEGKDYESEIIIATQNSDSMQELNIENGDELEALVVAKRIKELMASGFQVSGKNDEGRYLRDMRLSDVVILMRGTKGHADKYISTLKDYGIPAYVAEETGFFDREEIETVLSMLIIIDNPFNDIPLAAVLHSQMFGFSSERLAQIRTINTEESLYGCLLEWNKTKSTKDVSEFLDTLNYFREQAIDTPIHEIIENILEYTKYGMYCKALPNGKMASANLDKLVDEAVNFESTSFKGLSRFVSYIESLRTYDEDLGLAKTVGENDEAVKIMTIHKSKGLEFPVVFVCGCGRGFRSDTSNFSYDATLGVALNYRNPETRITYKTPFFNLIHAKAAAEERGEYLRILYVALTRAVDKLIITGAIKPSKDKSVVDKLEEFSGDGSKLSFPTKIGASTSIELIIRALNASGRDYNRRIIDCQELFIDQVEKGIVKEQVKKAIESIVRSGSTADNTIANTLSFKYNGLADSKYKSKYSVSEIKHQAMENTFKFNEDAAPAFIQNEEESYIPQFMRTATEGNDKESKVPSGALYGTAMHRFMECFDFARDDYQSSFDEQLKYMEATKSLSDDEFARINHRKLQVFLNDDLSNRMSKAAINGKLYKEKPFVFGSDAKELFDDEDVTDEMILVQGIIDVFFEEDDGIILMDYKTDKVDEDKELVLRYEKQLKLYKDAIEHAYDVPVKEVLIYSFALERSINICTTN</sequence>
<evidence type="ECO:0000256" key="1">
    <source>
        <dbReference type="ARBA" id="ARBA00022722"/>
    </source>
</evidence>
<dbReference type="RefSeq" id="WP_074791274.1">
    <property type="nucleotide sequence ID" value="NZ_FNZX01000011.1"/>
</dbReference>
<dbReference type="Proteomes" id="UP000182321">
    <property type="component" value="Unassembled WGS sequence"/>
</dbReference>
<dbReference type="GO" id="GO:0004527">
    <property type="term" value="F:exonuclease activity"/>
    <property type="evidence" value="ECO:0007669"/>
    <property type="project" value="UniProtKB-KW"/>
</dbReference>
<dbReference type="InterPro" id="IPR014016">
    <property type="entry name" value="UvrD-like_ATP-bd"/>
</dbReference>
<dbReference type="InterPro" id="IPR000212">
    <property type="entry name" value="DNA_helicase_UvrD/REP"/>
</dbReference>